<dbReference type="GeneID" id="57773941"/>
<reference evidence="12 14" key="2">
    <citation type="submission" date="2018-09" db="EMBL/GenBank/DDBJ databases">
        <title>Genome sequence of Veillonella atypica isolated from periodontal Korean patients.</title>
        <authorList>
            <person name="Lee J.-H."/>
            <person name="Moon J.-H."/>
            <person name="Shin S.-Y."/>
        </authorList>
    </citation>
    <scope>NUCLEOTIDE SEQUENCE [LARGE SCALE GENOMIC DNA]</scope>
    <source>
        <strain evidence="12 14">KHUD_V1</strain>
    </source>
</reference>
<evidence type="ECO:0000256" key="9">
    <source>
        <dbReference type="PIRSR" id="PIRSR602481-2"/>
    </source>
</evidence>
<dbReference type="Proteomes" id="UP001236274">
    <property type="component" value="Unassembled WGS sequence"/>
</dbReference>
<feature type="binding site" evidence="8">
    <location>
        <position position="100"/>
    </location>
    <ligand>
        <name>Zn(2+)</name>
        <dbReference type="ChEBI" id="CHEBI:29105"/>
    </ligand>
</feature>
<protein>
    <submittedName>
        <fullName evidence="11">Fur family transcriptional regulator</fullName>
    </submittedName>
    <submittedName>
        <fullName evidence="10">Putative Ferric uptake regulation protein</fullName>
    </submittedName>
    <submittedName>
        <fullName evidence="12">Transcriptional repressor</fullName>
    </submittedName>
</protein>
<name>A0A133S1Q0_9FIRM</name>
<dbReference type="InterPro" id="IPR002481">
    <property type="entry name" value="FUR"/>
</dbReference>
<keyword evidence="4 8" id="KW-0862">Zinc</keyword>
<sequence>MNTTLEKLKERIKDKKYKLTTQRQTILQAFIDAEENHLSAEDVYVLVKEVAPDIGLATIYRTLDLFTELDLLKRLDFGDGRNRYELNDEEFAHFHHHLICVKCGKVSEFEDDMLETLESIIAKKLNFRTIDHQLKVYGYCSDCQAHMTPAELEKLDKMAHHA</sequence>
<gene>
    <name evidence="12" type="ORF">D2965_01270</name>
    <name evidence="10" type="ORF">HMPREF3233_01769</name>
    <name evidence="11" type="ORF">QP520_04215</name>
</gene>
<dbReference type="EMBL" id="JASORJ010000004">
    <property type="protein sequence ID" value="MDK7356830.1"/>
    <property type="molecule type" value="Genomic_DNA"/>
</dbReference>
<dbReference type="InterPro" id="IPR043135">
    <property type="entry name" value="Fur_C"/>
</dbReference>
<dbReference type="Gene3D" id="3.30.1490.190">
    <property type="match status" value="1"/>
</dbReference>
<feature type="binding site" evidence="8">
    <location>
        <position position="140"/>
    </location>
    <ligand>
        <name>Zn(2+)</name>
        <dbReference type="ChEBI" id="CHEBI:29105"/>
    </ligand>
</feature>
<evidence type="ECO:0000313" key="11">
    <source>
        <dbReference type="EMBL" id="MDK7356830.1"/>
    </source>
</evidence>
<dbReference type="InterPro" id="IPR036390">
    <property type="entry name" value="WH_DNA-bd_sf"/>
</dbReference>
<evidence type="ECO:0000256" key="5">
    <source>
        <dbReference type="ARBA" id="ARBA00023015"/>
    </source>
</evidence>
<keyword evidence="2" id="KW-0678">Repressor</keyword>
<dbReference type="CDD" id="cd07153">
    <property type="entry name" value="Fur_like"/>
    <property type="match status" value="1"/>
</dbReference>
<comment type="similarity">
    <text evidence="1">Belongs to the Fur family.</text>
</comment>
<comment type="cofactor">
    <cofactor evidence="8">
        <name>Zn(2+)</name>
        <dbReference type="ChEBI" id="CHEBI:29105"/>
    </cofactor>
    <text evidence="8">Binds 1 zinc ion per subunit.</text>
</comment>
<reference evidence="10 13" key="1">
    <citation type="submission" date="2016-01" db="EMBL/GenBank/DDBJ databases">
        <authorList>
            <person name="Oliw E.H."/>
        </authorList>
    </citation>
    <scope>NUCLEOTIDE SEQUENCE [LARGE SCALE GENOMIC DNA]</scope>
    <source>
        <strain evidence="10 13">CMW7756B</strain>
    </source>
</reference>
<dbReference type="EMBL" id="QXZZ01000007">
    <property type="protein sequence ID" value="RJY51284.1"/>
    <property type="molecule type" value="Genomic_DNA"/>
</dbReference>
<organism evidence="10">
    <name type="scientific">Veillonella atypica</name>
    <dbReference type="NCBI Taxonomy" id="39777"/>
    <lineage>
        <taxon>Bacteria</taxon>
        <taxon>Bacillati</taxon>
        <taxon>Bacillota</taxon>
        <taxon>Negativicutes</taxon>
        <taxon>Veillonellales</taxon>
        <taxon>Veillonellaceae</taxon>
        <taxon>Veillonella</taxon>
    </lineage>
</organism>
<evidence type="ECO:0000313" key="14">
    <source>
        <dbReference type="Proteomes" id="UP000277803"/>
    </source>
</evidence>
<evidence type="ECO:0000256" key="7">
    <source>
        <dbReference type="ARBA" id="ARBA00023163"/>
    </source>
</evidence>
<dbReference type="EMBL" id="LRQT01000096">
    <property type="protein sequence ID" value="KXA62295.1"/>
    <property type="molecule type" value="Genomic_DNA"/>
</dbReference>
<dbReference type="SUPFAM" id="SSF46785">
    <property type="entry name" value="Winged helix' DNA-binding domain"/>
    <property type="match status" value="1"/>
</dbReference>
<accession>A0A133S1Q0</accession>
<dbReference type="AlphaFoldDB" id="A0A133S1Q0"/>
<dbReference type="PANTHER" id="PTHR33202">
    <property type="entry name" value="ZINC UPTAKE REGULATION PROTEIN"/>
    <property type="match status" value="1"/>
</dbReference>
<dbReference type="GO" id="GO:0045892">
    <property type="term" value="P:negative regulation of DNA-templated transcription"/>
    <property type="evidence" value="ECO:0007669"/>
    <property type="project" value="TreeGrafter"/>
</dbReference>
<keyword evidence="3 8" id="KW-0479">Metal-binding</keyword>
<dbReference type="GO" id="GO:1900376">
    <property type="term" value="P:regulation of secondary metabolite biosynthetic process"/>
    <property type="evidence" value="ECO:0007669"/>
    <property type="project" value="TreeGrafter"/>
</dbReference>
<evidence type="ECO:0000256" key="4">
    <source>
        <dbReference type="ARBA" id="ARBA00022833"/>
    </source>
</evidence>
<keyword evidence="5" id="KW-0805">Transcription regulation</keyword>
<keyword evidence="7" id="KW-0804">Transcription</keyword>
<dbReference type="PANTHER" id="PTHR33202:SF7">
    <property type="entry name" value="FERRIC UPTAKE REGULATION PROTEIN"/>
    <property type="match status" value="1"/>
</dbReference>
<dbReference type="KEGG" id="vat:B7L28_06085"/>
<dbReference type="RefSeq" id="WP_005380706.1">
    <property type="nucleotide sequence ID" value="NZ_CABFMO010000022.1"/>
</dbReference>
<feature type="binding site" evidence="9">
    <location>
        <position position="132"/>
    </location>
    <ligand>
        <name>Fe cation</name>
        <dbReference type="ChEBI" id="CHEBI:24875"/>
    </ligand>
</feature>
<evidence type="ECO:0000313" key="12">
    <source>
        <dbReference type="EMBL" id="RJY51284.1"/>
    </source>
</evidence>
<dbReference type="STRING" id="39777.B7L28_06085"/>
<evidence type="ECO:0000313" key="13">
    <source>
        <dbReference type="Proteomes" id="UP000070226"/>
    </source>
</evidence>
<keyword evidence="6" id="KW-0238">DNA-binding</keyword>
<proteinExistence type="inferred from homology"/>
<evidence type="ECO:0000256" key="8">
    <source>
        <dbReference type="PIRSR" id="PIRSR602481-1"/>
    </source>
</evidence>
<dbReference type="Proteomes" id="UP000070226">
    <property type="component" value="Unassembled WGS sequence"/>
</dbReference>
<feature type="binding site" evidence="8">
    <location>
        <position position="143"/>
    </location>
    <ligand>
        <name>Zn(2+)</name>
        <dbReference type="ChEBI" id="CHEBI:29105"/>
    </ligand>
</feature>
<evidence type="ECO:0000256" key="2">
    <source>
        <dbReference type="ARBA" id="ARBA00022491"/>
    </source>
</evidence>
<dbReference type="GO" id="GO:0003700">
    <property type="term" value="F:DNA-binding transcription factor activity"/>
    <property type="evidence" value="ECO:0007669"/>
    <property type="project" value="InterPro"/>
</dbReference>
<dbReference type="Gene3D" id="1.10.10.10">
    <property type="entry name" value="Winged helix-like DNA-binding domain superfamily/Winged helix DNA-binding domain"/>
    <property type="match status" value="1"/>
</dbReference>
<evidence type="ECO:0000256" key="6">
    <source>
        <dbReference type="ARBA" id="ARBA00023125"/>
    </source>
</evidence>
<dbReference type="GO" id="GO:0008270">
    <property type="term" value="F:zinc ion binding"/>
    <property type="evidence" value="ECO:0007669"/>
    <property type="project" value="TreeGrafter"/>
</dbReference>
<comment type="cofactor">
    <cofactor evidence="9">
        <name>Mn(2+)</name>
        <dbReference type="ChEBI" id="CHEBI:29035"/>
    </cofactor>
    <cofactor evidence="9">
        <name>Fe(2+)</name>
        <dbReference type="ChEBI" id="CHEBI:29033"/>
    </cofactor>
    <text evidence="9">Binds 1 Mn(2+) or Fe(2+) ion per subunit.</text>
</comment>
<evidence type="ECO:0000256" key="3">
    <source>
        <dbReference type="ARBA" id="ARBA00022723"/>
    </source>
</evidence>
<dbReference type="InterPro" id="IPR036388">
    <property type="entry name" value="WH-like_DNA-bd_sf"/>
</dbReference>
<keyword evidence="9" id="KW-0408">Iron</keyword>
<dbReference type="GO" id="GO:0000976">
    <property type="term" value="F:transcription cis-regulatory region binding"/>
    <property type="evidence" value="ECO:0007669"/>
    <property type="project" value="TreeGrafter"/>
</dbReference>
<feature type="binding site" evidence="8">
    <location>
        <position position="103"/>
    </location>
    <ligand>
        <name>Zn(2+)</name>
        <dbReference type="ChEBI" id="CHEBI:29105"/>
    </ligand>
</feature>
<evidence type="ECO:0000256" key="1">
    <source>
        <dbReference type="ARBA" id="ARBA00007957"/>
    </source>
</evidence>
<dbReference type="Proteomes" id="UP000277803">
    <property type="component" value="Unassembled WGS sequence"/>
</dbReference>
<evidence type="ECO:0000313" key="10">
    <source>
        <dbReference type="EMBL" id="KXA62295.1"/>
    </source>
</evidence>
<dbReference type="PATRIC" id="fig|39777.7.peg.1733"/>
<comment type="caution">
    <text evidence="10">The sequence shown here is derived from an EMBL/GenBank/DDBJ whole genome shotgun (WGS) entry which is preliminary data.</text>
</comment>
<dbReference type="FunFam" id="1.10.10.10:FF:000051">
    <property type="entry name" value="Fur family transcriptional regulator"/>
    <property type="match status" value="1"/>
</dbReference>
<reference evidence="11" key="3">
    <citation type="submission" date="2023-05" db="EMBL/GenBank/DDBJ databases">
        <title>Cataloging the Phylogenetic Diversity of Human Bladder Bacteria.</title>
        <authorList>
            <person name="Du J."/>
        </authorList>
    </citation>
    <scope>NUCLEOTIDE SEQUENCE</scope>
    <source>
        <strain evidence="11">UMB10101</strain>
    </source>
</reference>
<feature type="binding site" evidence="9">
    <location>
        <position position="115"/>
    </location>
    <ligand>
        <name>Fe cation</name>
        <dbReference type="ChEBI" id="CHEBI:24875"/>
    </ligand>
</feature>
<dbReference type="Pfam" id="PF01475">
    <property type="entry name" value="FUR"/>
    <property type="match status" value="1"/>
</dbReference>